<organism evidence="2">
    <name type="scientific">Ostreococcus mediterraneus</name>
    <dbReference type="NCBI Taxonomy" id="1486918"/>
    <lineage>
        <taxon>Eukaryota</taxon>
        <taxon>Viridiplantae</taxon>
        <taxon>Chlorophyta</taxon>
        <taxon>Mamiellophyceae</taxon>
        <taxon>Mamiellales</taxon>
        <taxon>Bathycoccaceae</taxon>
        <taxon>Ostreococcus</taxon>
    </lineage>
</organism>
<feature type="region of interest" description="Disordered" evidence="1">
    <location>
        <begin position="24"/>
        <end position="187"/>
    </location>
</feature>
<dbReference type="EMBL" id="HBEW01002684">
    <property type="protein sequence ID" value="CAD8579322.1"/>
    <property type="molecule type" value="Transcribed_RNA"/>
</dbReference>
<evidence type="ECO:0000256" key="1">
    <source>
        <dbReference type="SAM" id="MobiDB-lite"/>
    </source>
</evidence>
<feature type="compositionally biased region" description="Low complexity" evidence="1">
    <location>
        <begin position="25"/>
        <end position="58"/>
    </location>
</feature>
<dbReference type="PANTHER" id="PTHR35686:SF1">
    <property type="entry name" value="KINETOCHORE PROTEIN"/>
    <property type="match status" value="1"/>
</dbReference>
<proteinExistence type="predicted"/>
<dbReference type="AlphaFoldDB" id="A0A7S0KEQ2"/>
<feature type="region of interest" description="Disordered" evidence="1">
    <location>
        <begin position="286"/>
        <end position="318"/>
    </location>
</feature>
<feature type="compositionally biased region" description="Acidic residues" evidence="1">
    <location>
        <begin position="74"/>
        <end position="86"/>
    </location>
</feature>
<reference evidence="2" key="1">
    <citation type="submission" date="2021-01" db="EMBL/GenBank/DDBJ databases">
        <authorList>
            <person name="Corre E."/>
            <person name="Pelletier E."/>
            <person name="Niang G."/>
            <person name="Scheremetjew M."/>
            <person name="Finn R."/>
            <person name="Kale V."/>
            <person name="Holt S."/>
            <person name="Cochrane G."/>
            <person name="Meng A."/>
            <person name="Brown T."/>
            <person name="Cohen L."/>
        </authorList>
    </citation>
    <scope>NUCLEOTIDE SEQUENCE</scope>
    <source>
        <strain evidence="2">Clade-D-RCC2572</strain>
    </source>
</reference>
<feature type="compositionally biased region" description="Basic and acidic residues" evidence="1">
    <location>
        <begin position="103"/>
        <end position="115"/>
    </location>
</feature>
<accession>A0A7S0KEQ2</accession>
<evidence type="ECO:0000313" key="2">
    <source>
        <dbReference type="EMBL" id="CAD8579322.1"/>
    </source>
</evidence>
<gene>
    <name evidence="2" type="ORF">OMED0929_LOCUS2204</name>
</gene>
<protein>
    <submittedName>
        <fullName evidence="2">Uncharacterized protein</fullName>
    </submittedName>
</protein>
<feature type="region of interest" description="Disordered" evidence="1">
    <location>
        <begin position="338"/>
        <end position="363"/>
    </location>
</feature>
<name>A0A7S0KEQ2_9CHLO</name>
<feature type="compositionally biased region" description="Basic and acidic residues" evidence="1">
    <location>
        <begin position="246"/>
        <end position="255"/>
    </location>
</feature>
<dbReference type="PANTHER" id="PTHR35686">
    <property type="entry name" value="KINETOCHORE PROTEIN"/>
    <property type="match status" value="1"/>
</dbReference>
<feature type="compositionally biased region" description="Basic residues" evidence="1">
    <location>
        <begin position="233"/>
        <end position="245"/>
    </location>
</feature>
<sequence>MVVDDDDDDDEYEVVGYADDRAAHAAHASTSLHSAHATPKTTRTSASKTSSAARKAPPIGFDWHGDASKPAWDDVVDDEGEGDGEGDGALARRAAREDEGEDEGVRTKDLFRALEEAVGDEDVDDIAASPIRGDGGSGSDRADSVTPRRSPRTRRASVSASLSGTPNAGGEDGRKRARLSEGAVEREAREAALLAEALGVSAAQAEVTRAAMSRKALGAASTTVADAQGGGPKAKKAPRAKKTKEPKKAPADKSSRAKAKVPAPAGGSVLGRLNLLTQTKAPLMMRASGEGDKRSTAAAEAEAEASQRASDDTANAAPSTMVVEDEIAMDDIVDDDDAADDAGRHMSDEDDVPMTMPQTNEAPTTGLGALSRLPKMSSPTFIPRSSVGASMNSQRTNRSRNAGLLTTRLQRVLANAKAQHAQFLKRVGSAQPPSSRGALLFYINTARLDASMTNCAGAICDLEKATNAEGDEDVEFARAIVIFNSTQAQELGLERGRRVAIYPPWREVDLPETTEAVVHDRGTSAEVVPRVILCCENVLRLD</sequence>
<feature type="region of interest" description="Disordered" evidence="1">
    <location>
        <begin position="222"/>
        <end position="267"/>
    </location>
</feature>